<evidence type="ECO:0000313" key="10">
    <source>
        <dbReference type="Proteomes" id="UP000325902"/>
    </source>
</evidence>
<evidence type="ECO:0000256" key="6">
    <source>
        <dbReference type="SAM" id="MobiDB-lite"/>
    </source>
</evidence>
<evidence type="ECO:0000256" key="7">
    <source>
        <dbReference type="SAM" id="Phobius"/>
    </source>
</evidence>
<reference evidence="9 10" key="1">
    <citation type="journal article" date="2019" name="Sci. Rep.">
        <title>A multi-omics analysis of the grapevine pathogen Lasiodiplodia theobromae reveals that temperature affects the expression of virulence- and pathogenicity-related genes.</title>
        <authorList>
            <person name="Felix C."/>
            <person name="Meneses R."/>
            <person name="Goncalves M.F.M."/>
            <person name="Tilleman L."/>
            <person name="Duarte A.S."/>
            <person name="Jorrin-Novo J.V."/>
            <person name="Van de Peer Y."/>
            <person name="Deforce D."/>
            <person name="Van Nieuwerburgh F."/>
            <person name="Esteves A.C."/>
            <person name="Alves A."/>
        </authorList>
    </citation>
    <scope>NUCLEOTIDE SEQUENCE [LARGE SCALE GENOMIC DNA]</scope>
    <source>
        <strain evidence="9 10">LA-SOL3</strain>
    </source>
</reference>
<evidence type="ECO:0000256" key="1">
    <source>
        <dbReference type="ARBA" id="ARBA00004141"/>
    </source>
</evidence>
<feature type="transmembrane region" description="Helical" evidence="7">
    <location>
        <begin position="164"/>
        <end position="187"/>
    </location>
</feature>
<feature type="transmembrane region" description="Helical" evidence="7">
    <location>
        <begin position="199"/>
        <end position="219"/>
    </location>
</feature>
<gene>
    <name evidence="9" type="ORF">DBV05_g11852</name>
</gene>
<comment type="subcellular location">
    <subcellularLocation>
        <location evidence="1">Membrane</location>
        <topology evidence="1">Multi-pass membrane protein</topology>
    </subcellularLocation>
</comment>
<feature type="transmembrane region" description="Helical" evidence="7">
    <location>
        <begin position="42"/>
        <end position="63"/>
    </location>
</feature>
<dbReference type="GO" id="GO:0016020">
    <property type="term" value="C:membrane"/>
    <property type="evidence" value="ECO:0007669"/>
    <property type="project" value="UniProtKB-SubCell"/>
</dbReference>
<protein>
    <recommendedName>
        <fullName evidence="8">Rhodopsin domain-containing protein</fullName>
    </recommendedName>
</protein>
<keyword evidence="3 7" id="KW-1133">Transmembrane helix</keyword>
<feature type="transmembrane region" description="Helical" evidence="7">
    <location>
        <begin position="6"/>
        <end position="30"/>
    </location>
</feature>
<feature type="compositionally biased region" description="Basic and acidic residues" evidence="6">
    <location>
        <begin position="373"/>
        <end position="399"/>
    </location>
</feature>
<evidence type="ECO:0000313" key="9">
    <source>
        <dbReference type="EMBL" id="KAB2569476.1"/>
    </source>
</evidence>
<evidence type="ECO:0000256" key="5">
    <source>
        <dbReference type="ARBA" id="ARBA00038359"/>
    </source>
</evidence>
<dbReference type="PANTHER" id="PTHR33048">
    <property type="entry name" value="PTH11-LIKE INTEGRAL MEMBRANE PROTEIN (AFU_ORTHOLOGUE AFUA_5G11245)"/>
    <property type="match status" value="1"/>
</dbReference>
<feature type="region of interest" description="Disordered" evidence="6">
    <location>
        <begin position="342"/>
        <end position="405"/>
    </location>
</feature>
<evidence type="ECO:0000256" key="3">
    <source>
        <dbReference type="ARBA" id="ARBA00022989"/>
    </source>
</evidence>
<evidence type="ECO:0000256" key="2">
    <source>
        <dbReference type="ARBA" id="ARBA00022692"/>
    </source>
</evidence>
<dbReference type="Proteomes" id="UP000325902">
    <property type="component" value="Unassembled WGS sequence"/>
</dbReference>
<dbReference type="PANTHER" id="PTHR33048:SF47">
    <property type="entry name" value="INTEGRAL MEMBRANE PROTEIN-RELATED"/>
    <property type="match status" value="1"/>
</dbReference>
<evidence type="ECO:0000256" key="4">
    <source>
        <dbReference type="ARBA" id="ARBA00023136"/>
    </source>
</evidence>
<dbReference type="InterPro" id="IPR052337">
    <property type="entry name" value="SAT4-like"/>
</dbReference>
<comment type="caution">
    <text evidence="9">The sequence shown here is derived from an EMBL/GenBank/DDBJ whole genome shotgun (WGS) entry which is preliminary data.</text>
</comment>
<name>A0A5N5CVV3_9PEZI</name>
<dbReference type="Pfam" id="PF20684">
    <property type="entry name" value="Fung_rhodopsin"/>
    <property type="match status" value="1"/>
</dbReference>
<accession>A0A5N5CVV3</accession>
<comment type="similarity">
    <text evidence="5">Belongs to the SAT4 family.</text>
</comment>
<dbReference type="AlphaFoldDB" id="A0A5N5CVV3"/>
<organism evidence="9 10">
    <name type="scientific">Lasiodiplodia theobromae</name>
    <dbReference type="NCBI Taxonomy" id="45133"/>
    <lineage>
        <taxon>Eukaryota</taxon>
        <taxon>Fungi</taxon>
        <taxon>Dikarya</taxon>
        <taxon>Ascomycota</taxon>
        <taxon>Pezizomycotina</taxon>
        <taxon>Dothideomycetes</taxon>
        <taxon>Dothideomycetes incertae sedis</taxon>
        <taxon>Botryosphaeriales</taxon>
        <taxon>Botryosphaeriaceae</taxon>
        <taxon>Lasiodiplodia</taxon>
    </lineage>
</organism>
<dbReference type="EMBL" id="VCHE01000192">
    <property type="protein sequence ID" value="KAB2569476.1"/>
    <property type="molecule type" value="Genomic_DNA"/>
</dbReference>
<dbReference type="InterPro" id="IPR049326">
    <property type="entry name" value="Rhodopsin_dom_fungi"/>
</dbReference>
<keyword evidence="2 7" id="KW-0812">Transmembrane</keyword>
<feature type="transmembrane region" description="Helical" evidence="7">
    <location>
        <begin position="83"/>
        <end position="109"/>
    </location>
</feature>
<proteinExistence type="inferred from homology"/>
<keyword evidence="10" id="KW-1185">Reference proteome</keyword>
<keyword evidence="4 7" id="KW-0472">Membrane</keyword>
<feature type="region of interest" description="Disordered" evidence="6">
    <location>
        <begin position="273"/>
        <end position="301"/>
    </location>
</feature>
<feature type="transmembrane region" description="Helical" evidence="7">
    <location>
        <begin position="121"/>
        <end position="144"/>
    </location>
</feature>
<evidence type="ECO:0000259" key="8">
    <source>
        <dbReference type="Pfam" id="PF20684"/>
    </source>
</evidence>
<dbReference type="OrthoDB" id="444631at2759"/>
<sequence length="405" mass="44268">MSENRGPGALATSVTVTCVAAAIVLIRLWIRIRIVRASGWDDWMITIACAGIAGMTICITQQVKYGLGRHMDELDDHEKEYLYFYFWLSIIFYNIALGLTKVSILMQYLRIFATARAMRMAILATMAFIVLYALEAILLSVFSCTPIRRFWNRPISGTCVDFKALWFAHAAINIFSDVLIISLPMPVIKGLNIPTKQKLALMGIFALGAFGCVTSILRLKSLYAVADSVDQSYDNVDAAVWSNVEINVAIMCASLPTFKALIKRIFPHLLSTDPASSRSPAGKYGNTIGGGTNGAWQRSRNTRKNGTVISLDCMERGEGGGGGVMGGVVKQKKEMFTTTIEKGVRHHGYGGDGSDGESEGSGEGIKVTTVVSQREDSSSDKNMLDPDDVHSISESERKFFPHGHA</sequence>
<feature type="domain" description="Rhodopsin" evidence="8">
    <location>
        <begin position="26"/>
        <end position="264"/>
    </location>
</feature>